<proteinExistence type="predicted"/>
<protein>
    <submittedName>
        <fullName evidence="2">ImmA/IrrE family metallo-endopeptidase</fullName>
    </submittedName>
</protein>
<comment type="caution">
    <text evidence="2">The sequence shown here is derived from an EMBL/GenBank/DDBJ whole genome shotgun (WGS) entry which is preliminary data.</text>
</comment>
<keyword evidence="3" id="KW-1185">Reference proteome</keyword>
<organism evidence="2 3">
    <name type="scientific">Nocardia bovistercoris</name>
    <dbReference type="NCBI Taxonomy" id="2785916"/>
    <lineage>
        <taxon>Bacteria</taxon>
        <taxon>Bacillati</taxon>
        <taxon>Actinomycetota</taxon>
        <taxon>Actinomycetes</taxon>
        <taxon>Mycobacteriales</taxon>
        <taxon>Nocardiaceae</taxon>
        <taxon>Nocardia</taxon>
    </lineage>
</organism>
<evidence type="ECO:0000256" key="1">
    <source>
        <dbReference type="SAM" id="MobiDB-lite"/>
    </source>
</evidence>
<evidence type="ECO:0000313" key="2">
    <source>
        <dbReference type="EMBL" id="MBH0781880.1"/>
    </source>
</evidence>
<gene>
    <name evidence="2" type="ORF">IT779_36970</name>
</gene>
<name>A0A931N4L8_9NOCA</name>
<dbReference type="EMBL" id="JADMLG010000034">
    <property type="protein sequence ID" value="MBH0781880.1"/>
    <property type="molecule type" value="Genomic_DNA"/>
</dbReference>
<dbReference type="AlphaFoldDB" id="A0A931N4L8"/>
<feature type="non-terminal residue" evidence="2">
    <location>
        <position position="1"/>
    </location>
</feature>
<accession>A0A931N4L8</accession>
<reference evidence="2" key="1">
    <citation type="submission" date="2020-11" db="EMBL/GenBank/DDBJ databases">
        <title>Nocardia NEAU-351.nov., a novel actinomycete isolated from the cow dung.</title>
        <authorList>
            <person name="Zhang X."/>
        </authorList>
    </citation>
    <scope>NUCLEOTIDE SEQUENCE</scope>
    <source>
        <strain evidence="2">NEAU-351</strain>
    </source>
</reference>
<evidence type="ECO:0000313" key="3">
    <source>
        <dbReference type="Proteomes" id="UP000655751"/>
    </source>
</evidence>
<sequence>RRPPGPPYEDRVSAQTQAPGDSEPADHPAANTPKINICPKSGHTTACQAERAARHFAGLLLVPSVALADAWTTGIRDITTLATLFAVDATVVTARLAQIGVEAPRREGRAIDPVPYSARKECRYCPARTSLARGRRASWISPNRSAIAERQS</sequence>
<feature type="region of interest" description="Disordered" evidence="1">
    <location>
        <begin position="1"/>
        <end position="37"/>
    </location>
</feature>
<dbReference type="Proteomes" id="UP000655751">
    <property type="component" value="Unassembled WGS sequence"/>
</dbReference>